<feature type="transmembrane region" description="Helical" evidence="1">
    <location>
        <begin position="12"/>
        <end position="31"/>
    </location>
</feature>
<proteinExistence type="predicted"/>
<accession>A0A545T1B4</accession>
<dbReference type="RefSeq" id="WP_142944219.1">
    <property type="nucleotide sequence ID" value="NZ_VIKR01000007.1"/>
</dbReference>
<evidence type="ECO:0000256" key="1">
    <source>
        <dbReference type="SAM" id="Phobius"/>
    </source>
</evidence>
<evidence type="ECO:0000313" key="2">
    <source>
        <dbReference type="EMBL" id="TQV71002.1"/>
    </source>
</evidence>
<dbReference type="Proteomes" id="UP000317839">
    <property type="component" value="Unassembled WGS sequence"/>
</dbReference>
<gene>
    <name evidence="2" type="ORF">FLL45_21995</name>
</gene>
<evidence type="ECO:0000313" key="3">
    <source>
        <dbReference type="Proteomes" id="UP000317839"/>
    </source>
</evidence>
<comment type="caution">
    <text evidence="2">The sequence shown here is derived from an EMBL/GenBank/DDBJ whole genome shotgun (WGS) entry which is preliminary data.</text>
</comment>
<feature type="transmembrane region" description="Helical" evidence="1">
    <location>
        <begin position="75"/>
        <end position="96"/>
    </location>
</feature>
<sequence length="132" mass="14914">MSKLMNTKNKEEVLLASAFGAAMLSFMLYIVSSLTYFLKSEPYTALILFLVGSLFFMICYLIYRFGFSIRNPLLYAITMQGVMGLFGVVGVCVGVAKLKGYGIEFTVSVFLSILYYGIFYFSFKKLAKRNGW</sequence>
<name>A0A545T1B4_9GAMM</name>
<dbReference type="AlphaFoldDB" id="A0A545T1B4"/>
<reference evidence="2 3" key="1">
    <citation type="submission" date="2019-06" db="EMBL/GenBank/DDBJ databases">
        <title>Draft genome of Aliikangiella marina GYP-15.</title>
        <authorList>
            <person name="Wang G."/>
        </authorList>
    </citation>
    <scope>NUCLEOTIDE SEQUENCE [LARGE SCALE GENOMIC DNA]</scope>
    <source>
        <strain evidence="2 3">GYP-15</strain>
    </source>
</reference>
<keyword evidence="1" id="KW-0472">Membrane</keyword>
<keyword evidence="1" id="KW-0812">Transmembrane</keyword>
<protein>
    <submittedName>
        <fullName evidence="2">Uncharacterized protein</fullName>
    </submittedName>
</protein>
<keyword evidence="1" id="KW-1133">Transmembrane helix</keyword>
<dbReference type="EMBL" id="VIKR01000007">
    <property type="protein sequence ID" value="TQV71002.1"/>
    <property type="molecule type" value="Genomic_DNA"/>
</dbReference>
<feature type="transmembrane region" description="Helical" evidence="1">
    <location>
        <begin position="43"/>
        <end position="63"/>
    </location>
</feature>
<organism evidence="2 3">
    <name type="scientific">Aliikangiella marina</name>
    <dbReference type="NCBI Taxonomy" id="1712262"/>
    <lineage>
        <taxon>Bacteria</taxon>
        <taxon>Pseudomonadati</taxon>
        <taxon>Pseudomonadota</taxon>
        <taxon>Gammaproteobacteria</taxon>
        <taxon>Oceanospirillales</taxon>
        <taxon>Pleioneaceae</taxon>
        <taxon>Aliikangiella</taxon>
    </lineage>
</organism>
<feature type="transmembrane region" description="Helical" evidence="1">
    <location>
        <begin position="102"/>
        <end position="123"/>
    </location>
</feature>
<keyword evidence="3" id="KW-1185">Reference proteome</keyword>